<dbReference type="PANTHER" id="PTHR10278">
    <property type="entry name" value="CORTICOTROPIN-RELEASING FACTOR-BINDING PROTEIN"/>
    <property type="match status" value="1"/>
</dbReference>
<keyword evidence="6" id="KW-1015">Disulfide bond</keyword>
<dbReference type="PANTHER" id="PTHR10278:SF0">
    <property type="entry name" value="CORTICOTROPIN-RELEASING FACTOR-BINDING PROTEIN"/>
    <property type="match status" value="1"/>
</dbReference>
<feature type="domain" description="Corticotropin-releasing factor binding protein N-terminal" evidence="10">
    <location>
        <begin position="2"/>
        <end position="113"/>
    </location>
</feature>
<evidence type="ECO:0000256" key="9">
    <source>
        <dbReference type="ARBA" id="ARBA00033162"/>
    </source>
</evidence>
<dbReference type="GO" id="GO:0009755">
    <property type="term" value="P:hormone-mediated signaling pathway"/>
    <property type="evidence" value="ECO:0007669"/>
    <property type="project" value="TreeGrafter"/>
</dbReference>
<evidence type="ECO:0000259" key="11">
    <source>
        <dbReference type="Pfam" id="PF23541"/>
    </source>
</evidence>
<reference evidence="12" key="1">
    <citation type="journal article" date="2023" name="Mol. Biol. Evol.">
        <title>Third-Generation Sequencing Reveals the Adaptive Role of the Epigenome in Three Deep-Sea Polychaetes.</title>
        <authorList>
            <person name="Perez M."/>
            <person name="Aroh O."/>
            <person name="Sun Y."/>
            <person name="Lan Y."/>
            <person name="Juniper S.K."/>
            <person name="Young C.R."/>
            <person name="Angers B."/>
            <person name="Qian P.Y."/>
        </authorList>
    </citation>
    <scope>NUCLEOTIDE SEQUENCE</scope>
    <source>
        <strain evidence="12">P08H-3</strain>
    </source>
</reference>
<feature type="domain" description="Corticotropin-releasing factor binding protein C-terminal" evidence="11">
    <location>
        <begin position="123"/>
        <end position="246"/>
    </location>
</feature>
<dbReference type="GO" id="GO:0051424">
    <property type="term" value="F:corticotropin-releasing hormone binding"/>
    <property type="evidence" value="ECO:0007669"/>
    <property type="project" value="InterPro"/>
</dbReference>
<dbReference type="InterPro" id="IPR035914">
    <property type="entry name" value="Sperma_CUB_dom_sf"/>
</dbReference>
<evidence type="ECO:0000256" key="4">
    <source>
        <dbReference type="ARBA" id="ARBA00022525"/>
    </source>
</evidence>
<comment type="caution">
    <text evidence="12">The sequence shown here is derived from an EMBL/GenBank/DDBJ whole genome shotgun (WGS) entry which is preliminary data.</text>
</comment>
<protein>
    <recommendedName>
        <fullName evidence="3">Corticotropin-releasing factor-binding protein</fullName>
    </recommendedName>
    <alternativeName>
        <fullName evidence="9">Corticotropin-releasing hormone-binding protein</fullName>
    </alternativeName>
</protein>
<dbReference type="Proteomes" id="UP001208570">
    <property type="component" value="Unassembled WGS sequence"/>
</dbReference>
<dbReference type="Gene3D" id="2.60.120.290">
    <property type="entry name" value="Spermadhesin, CUB domain"/>
    <property type="match status" value="1"/>
</dbReference>
<dbReference type="GO" id="GO:0005615">
    <property type="term" value="C:extracellular space"/>
    <property type="evidence" value="ECO:0007669"/>
    <property type="project" value="TreeGrafter"/>
</dbReference>
<organism evidence="12 13">
    <name type="scientific">Paralvinella palmiformis</name>
    <dbReference type="NCBI Taxonomy" id="53620"/>
    <lineage>
        <taxon>Eukaryota</taxon>
        <taxon>Metazoa</taxon>
        <taxon>Spiralia</taxon>
        <taxon>Lophotrochozoa</taxon>
        <taxon>Annelida</taxon>
        <taxon>Polychaeta</taxon>
        <taxon>Sedentaria</taxon>
        <taxon>Canalipalpata</taxon>
        <taxon>Terebellida</taxon>
        <taxon>Terebelliformia</taxon>
        <taxon>Alvinellidae</taxon>
        <taxon>Paralvinella</taxon>
    </lineage>
</organism>
<comment type="function">
    <text evidence="8">Binds CRF and inactivates it. May prevent inappropriate pituitary-adrenal stimulation in pregnancy.</text>
</comment>
<dbReference type="Pfam" id="PF05428">
    <property type="entry name" value="CRF-BP_N"/>
    <property type="match status" value="1"/>
</dbReference>
<dbReference type="InterPro" id="IPR056178">
    <property type="entry name" value="CRF-BP_C"/>
</dbReference>
<sequence length="262" mass="29068">MESLPGEYWYESAGGSTVCGFYLIGLADQVIEIEFLDFDISCEDGGLLATLDGWETRGQIFPSGTDHPLSMVERYKTYCGKNEPSMTFISSQNVALIQYRIPNKGQGFRIVVRFIEHHQPCNVVSLEARGTYTLKNFGRKQNCSVSFLYPESFSVLALDVGKTGLMSIQNWETGIVAKCAKEGFADYVQFLGGEGLDTSIMYPAIDVCGLDSNPALPPVMIGCKHSVVRMVSSGNFYNSVNFVFQTFADRFQRGAFKHCLLD</sequence>
<keyword evidence="13" id="KW-1185">Reference proteome</keyword>
<evidence type="ECO:0000313" key="13">
    <source>
        <dbReference type="Proteomes" id="UP001208570"/>
    </source>
</evidence>
<dbReference type="GO" id="GO:0051460">
    <property type="term" value="P:negative regulation of corticotropin secretion"/>
    <property type="evidence" value="ECO:0007669"/>
    <property type="project" value="TreeGrafter"/>
</dbReference>
<dbReference type="InterPro" id="IPR056177">
    <property type="entry name" value="CRF-BP_N"/>
</dbReference>
<dbReference type="InterPro" id="IPR008435">
    <property type="entry name" value="CRF-bd"/>
</dbReference>
<evidence type="ECO:0000313" key="12">
    <source>
        <dbReference type="EMBL" id="KAK2162010.1"/>
    </source>
</evidence>
<dbReference type="Pfam" id="PF23541">
    <property type="entry name" value="CRF-BP_C"/>
    <property type="match status" value="1"/>
</dbReference>
<evidence type="ECO:0000259" key="10">
    <source>
        <dbReference type="Pfam" id="PF05428"/>
    </source>
</evidence>
<keyword evidence="4" id="KW-0964">Secreted</keyword>
<name>A0AAD9N9N5_9ANNE</name>
<evidence type="ECO:0000256" key="5">
    <source>
        <dbReference type="ARBA" id="ARBA00022729"/>
    </source>
</evidence>
<gene>
    <name evidence="12" type="ORF">LSH36_106g00043</name>
</gene>
<comment type="similarity">
    <text evidence="2">Belongs to the CRF-binding protein family.</text>
</comment>
<accession>A0AAD9N9N5</accession>
<dbReference type="SUPFAM" id="SSF49854">
    <property type="entry name" value="Spermadhesin, CUB domain"/>
    <property type="match status" value="1"/>
</dbReference>
<evidence type="ECO:0000256" key="2">
    <source>
        <dbReference type="ARBA" id="ARBA00008313"/>
    </source>
</evidence>
<comment type="subcellular location">
    <subcellularLocation>
        <location evidence="1">Secreted</location>
    </subcellularLocation>
</comment>
<evidence type="ECO:0000256" key="1">
    <source>
        <dbReference type="ARBA" id="ARBA00004613"/>
    </source>
</evidence>
<keyword evidence="5" id="KW-0732">Signal</keyword>
<evidence type="ECO:0000256" key="7">
    <source>
        <dbReference type="ARBA" id="ARBA00023180"/>
    </source>
</evidence>
<proteinExistence type="inferred from homology"/>
<evidence type="ECO:0000256" key="6">
    <source>
        <dbReference type="ARBA" id="ARBA00023157"/>
    </source>
</evidence>
<evidence type="ECO:0000256" key="8">
    <source>
        <dbReference type="ARBA" id="ARBA00024997"/>
    </source>
</evidence>
<evidence type="ECO:0000256" key="3">
    <source>
        <dbReference type="ARBA" id="ARBA00015713"/>
    </source>
</evidence>
<keyword evidence="7" id="KW-0325">Glycoprotein</keyword>
<dbReference type="AlphaFoldDB" id="A0AAD9N9N5"/>
<dbReference type="EMBL" id="JAODUP010000106">
    <property type="protein sequence ID" value="KAK2162010.1"/>
    <property type="molecule type" value="Genomic_DNA"/>
</dbReference>